<dbReference type="InterPro" id="IPR018842">
    <property type="entry name" value="YkuI_C"/>
</dbReference>
<dbReference type="Pfam" id="PF10388">
    <property type="entry name" value="YkuI_C"/>
    <property type="match status" value="1"/>
</dbReference>
<dbReference type="InterPro" id="IPR001633">
    <property type="entry name" value="EAL_dom"/>
</dbReference>
<dbReference type="InterPro" id="IPR029151">
    <property type="entry name" value="Sensor-like_sf"/>
</dbReference>
<dbReference type="PANTHER" id="PTHR33121:SF82">
    <property type="entry name" value="SIGNAL TRANSDUCTION PROTEIN CONTAINING A EAL DOMAIN"/>
    <property type="match status" value="1"/>
</dbReference>
<gene>
    <name evidence="2" type="ORF">AM506_01340</name>
</gene>
<dbReference type="Gene3D" id="3.20.20.450">
    <property type="entry name" value="EAL domain"/>
    <property type="match status" value="1"/>
</dbReference>
<dbReference type="Pfam" id="PF00563">
    <property type="entry name" value="EAL"/>
    <property type="match status" value="1"/>
</dbReference>
<dbReference type="CDD" id="cd01948">
    <property type="entry name" value="EAL"/>
    <property type="match status" value="1"/>
</dbReference>
<dbReference type="GO" id="GO:0071111">
    <property type="term" value="F:cyclic-guanylate-specific phosphodiesterase activity"/>
    <property type="evidence" value="ECO:0007669"/>
    <property type="project" value="InterPro"/>
</dbReference>
<accession>A0A0P6WTT8</accession>
<dbReference type="Gene3D" id="1.20.5.170">
    <property type="match status" value="1"/>
</dbReference>
<name>A0A0P6WTT8_9BACI</name>
<dbReference type="eggNOG" id="COG2200">
    <property type="taxonomic scope" value="Bacteria"/>
</dbReference>
<dbReference type="EMBL" id="LIXZ01000001">
    <property type="protein sequence ID" value="KPL61304.1"/>
    <property type="molecule type" value="Genomic_DNA"/>
</dbReference>
<dbReference type="InterPro" id="IPR050706">
    <property type="entry name" value="Cyclic-di-GMP_PDE-like"/>
</dbReference>
<dbReference type="PANTHER" id="PTHR33121">
    <property type="entry name" value="CYCLIC DI-GMP PHOSPHODIESTERASE PDEF"/>
    <property type="match status" value="1"/>
</dbReference>
<evidence type="ECO:0000313" key="3">
    <source>
        <dbReference type="Proteomes" id="UP000050398"/>
    </source>
</evidence>
<proteinExistence type="predicted"/>
<dbReference type="OrthoDB" id="1673646at2"/>
<evidence type="ECO:0000313" key="2">
    <source>
        <dbReference type="EMBL" id="KPL61304.1"/>
    </source>
</evidence>
<dbReference type="Gene3D" id="3.30.450.20">
    <property type="entry name" value="PAS domain"/>
    <property type="match status" value="1"/>
</dbReference>
<feature type="domain" description="EAL" evidence="1">
    <location>
        <begin position="1"/>
        <end position="250"/>
    </location>
</feature>
<dbReference type="AlphaFoldDB" id="A0A0P6WTT8"/>
<reference evidence="2 3" key="1">
    <citation type="submission" date="2015-08" db="EMBL/GenBank/DDBJ databases">
        <title>Draft Genome Sequence of Bacillus vietnamensis UCD-SED5.</title>
        <authorList>
            <person name="Lee R.D."/>
            <person name="Jospin G."/>
            <person name="Lang J.M."/>
            <person name="Coil D.A."/>
            <person name="Eisen J.A."/>
        </authorList>
    </citation>
    <scope>NUCLEOTIDE SEQUENCE [LARGE SCALE GENOMIC DNA]</scope>
    <source>
        <strain evidence="2 3">UCD-SED5</strain>
    </source>
</reference>
<dbReference type="PATRIC" id="fig|218284.4.peg.279"/>
<comment type="caution">
    <text evidence="2">The sequence shown here is derived from an EMBL/GenBank/DDBJ whole genome shotgun (WGS) entry which is preliminary data.</text>
</comment>
<dbReference type="SUPFAM" id="SSF141868">
    <property type="entry name" value="EAL domain-like"/>
    <property type="match status" value="1"/>
</dbReference>
<evidence type="ECO:0000259" key="1">
    <source>
        <dbReference type="PROSITE" id="PS50883"/>
    </source>
</evidence>
<dbReference type="SUPFAM" id="SSF103190">
    <property type="entry name" value="Sensory domain-like"/>
    <property type="match status" value="1"/>
</dbReference>
<dbReference type="Proteomes" id="UP000050398">
    <property type="component" value="Unassembled WGS sequence"/>
</dbReference>
<dbReference type="PROSITE" id="PS50883">
    <property type="entry name" value="EAL"/>
    <property type="match status" value="1"/>
</dbReference>
<dbReference type="InterPro" id="IPR035919">
    <property type="entry name" value="EAL_sf"/>
</dbReference>
<sequence length="407" mass="47915">MDALEILSNIEKVIPYFQPIFSADEHKIIGYEVFGRMDMGNEEVESLGPFFGDDEIPDEYKIEVDERVTRSALEKFSAEKQEGYIFLNRDARLLMLDHGESFLELLLEYEKKGLDLNRTVIELSEKTFVGDFDQLVHLLLYYKTYGIKIAIDNIGGNSGQLDRLSQYSPDILKVDLYQLRNDAGNKVYKDILYSLSMLARKIGASLLFENIEINYQLQFAWLNGGRYYQGFYLKHPSDSFLQPDLLKEKLKEKCQDYIRYEKKHLEAGYEFADVLHKEISQTLMALKKQTFEFDDLLFELARHFSDKCFRLYICDENGFQVTSNVVKTDQKWKIEPRYKGKNWSWRPYFLENIIRMRIDKKGLLSDIYSDIDSGESIRTYSYPFGNGLYLFMDLSYEFLFEEEGLLF</sequence>
<organism evidence="2 3">
    <name type="scientific">Rossellomorea vietnamensis</name>
    <dbReference type="NCBI Taxonomy" id="218284"/>
    <lineage>
        <taxon>Bacteria</taxon>
        <taxon>Bacillati</taxon>
        <taxon>Bacillota</taxon>
        <taxon>Bacilli</taxon>
        <taxon>Bacillales</taxon>
        <taxon>Bacillaceae</taxon>
        <taxon>Rossellomorea</taxon>
    </lineage>
</organism>
<dbReference type="SMART" id="SM00052">
    <property type="entry name" value="EAL"/>
    <property type="match status" value="1"/>
</dbReference>
<protein>
    <submittedName>
        <fullName evidence="2">Diguanylate phosphodiesterase</fullName>
    </submittedName>
</protein>
<dbReference type="RefSeq" id="WP_060670042.1">
    <property type="nucleotide sequence ID" value="NZ_LIXZ01000001.1"/>
</dbReference>